<gene>
    <name evidence="5" type="ORF">CH63R_01485</name>
</gene>
<comment type="similarity">
    <text evidence="1">Belongs to the NmrA-type oxidoreductase family. Isoflavone reductase subfamily.</text>
</comment>
<evidence type="ECO:0000313" key="5">
    <source>
        <dbReference type="EMBL" id="OBR16305.1"/>
    </source>
</evidence>
<dbReference type="AlphaFoldDB" id="A0A1B7YW74"/>
<reference evidence="6" key="1">
    <citation type="journal article" date="2017" name="BMC Genomics">
        <title>Gapless genome assembly of Colletotrichum higginsianum reveals chromosome structure and association of transposable elements with secondary metabolite gene clusters.</title>
        <authorList>
            <person name="Dallery J.-F."/>
            <person name="Lapalu N."/>
            <person name="Zampounis A."/>
            <person name="Pigne S."/>
            <person name="Luyten I."/>
            <person name="Amselem J."/>
            <person name="Wittenberg A.H.J."/>
            <person name="Zhou S."/>
            <person name="de Queiroz M.V."/>
            <person name="Robin G.P."/>
            <person name="Auger A."/>
            <person name="Hainaut M."/>
            <person name="Henrissat B."/>
            <person name="Kim K.-T."/>
            <person name="Lee Y.-H."/>
            <person name="Lespinet O."/>
            <person name="Schwartz D.C."/>
            <person name="Thon M.R."/>
            <person name="O'Connell R.J."/>
        </authorList>
    </citation>
    <scope>NUCLEOTIDE SEQUENCE [LARGE SCALE GENOMIC DNA]</scope>
    <source>
        <strain evidence="6">IMI 349063</strain>
    </source>
</reference>
<dbReference type="Gene3D" id="3.90.25.10">
    <property type="entry name" value="UDP-galactose 4-epimerase, domain 1"/>
    <property type="match status" value="1"/>
</dbReference>
<dbReference type="InterPro" id="IPR051609">
    <property type="entry name" value="NmrA/Isoflavone_reductase-like"/>
</dbReference>
<protein>
    <submittedName>
        <fullName evidence="5">NmrA-like family protein</fullName>
    </submittedName>
</protein>
<evidence type="ECO:0000256" key="3">
    <source>
        <dbReference type="ARBA" id="ARBA00023002"/>
    </source>
</evidence>
<accession>A0A1B7YW74</accession>
<dbReference type="InterPro" id="IPR008030">
    <property type="entry name" value="NmrA-like"/>
</dbReference>
<dbReference type="PANTHER" id="PTHR47706:SF4">
    <property type="entry name" value="NMRA-LIKE DOMAIN-CONTAINING PROTEIN"/>
    <property type="match status" value="1"/>
</dbReference>
<dbReference type="GO" id="GO:0016491">
    <property type="term" value="F:oxidoreductase activity"/>
    <property type="evidence" value="ECO:0007669"/>
    <property type="project" value="UniProtKB-KW"/>
</dbReference>
<dbReference type="SUPFAM" id="SSF51735">
    <property type="entry name" value="NAD(P)-binding Rossmann-fold domains"/>
    <property type="match status" value="1"/>
</dbReference>
<dbReference type="Gene3D" id="3.40.50.720">
    <property type="entry name" value="NAD(P)-binding Rossmann-like Domain"/>
    <property type="match status" value="1"/>
</dbReference>
<dbReference type="RefSeq" id="XP_018164822.1">
    <property type="nucleotide sequence ID" value="XM_018296460.1"/>
</dbReference>
<dbReference type="Pfam" id="PF05368">
    <property type="entry name" value="NmrA"/>
    <property type="match status" value="1"/>
</dbReference>
<dbReference type="OrthoDB" id="10000533at2759"/>
<keyword evidence="2" id="KW-0521">NADP</keyword>
<organism evidence="5 6">
    <name type="scientific">Colletotrichum higginsianum (strain IMI 349063)</name>
    <name type="common">Crucifer anthracnose fungus</name>
    <dbReference type="NCBI Taxonomy" id="759273"/>
    <lineage>
        <taxon>Eukaryota</taxon>
        <taxon>Fungi</taxon>
        <taxon>Dikarya</taxon>
        <taxon>Ascomycota</taxon>
        <taxon>Pezizomycotina</taxon>
        <taxon>Sordariomycetes</taxon>
        <taxon>Hypocreomycetidae</taxon>
        <taxon>Glomerellales</taxon>
        <taxon>Glomerellaceae</taxon>
        <taxon>Colletotrichum</taxon>
        <taxon>Colletotrichum destructivum species complex</taxon>
    </lineage>
</organism>
<evidence type="ECO:0000256" key="1">
    <source>
        <dbReference type="ARBA" id="ARBA00005725"/>
    </source>
</evidence>
<evidence type="ECO:0000259" key="4">
    <source>
        <dbReference type="Pfam" id="PF05368"/>
    </source>
</evidence>
<name>A0A1B7YW74_COLHI</name>
<dbReference type="EMBL" id="LTAN01000001">
    <property type="protein sequence ID" value="OBR16305.1"/>
    <property type="molecule type" value="Genomic_DNA"/>
</dbReference>
<dbReference type="KEGG" id="chig:CH63R_01485"/>
<dbReference type="Proteomes" id="UP000092177">
    <property type="component" value="Chromosome 1"/>
</dbReference>
<comment type="caution">
    <text evidence="5">The sequence shown here is derived from an EMBL/GenBank/DDBJ whole genome shotgun (WGS) entry which is preliminary data.</text>
</comment>
<dbReference type="VEuPathDB" id="FungiDB:CH63R_01485"/>
<keyword evidence="6" id="KW-1185">Reference proteome</keyword>
<evidence type="ECO:0000256" key="2">
    <source>
        <dbReference type="ARBA" id="ARBA00022857"/>
    </source>
</evidence>
<dbReference type="PANTHER" id="PTHR47706">
    <property type="entry name" value="NMRA-LIKE FAMILY PROTEIN"/>
    <property type="match status" value="1"/>
</dbReference>
<evidence type="ECO:0000313" key="6">
    <source>
        <dbReference type="Proteomes" id="UP000092177"/>
    </source>
</evidence>
<proteinExistence type="inferred from homology"/>
<keyword evidence="3" id="KW-0560">Oxidoreductase</keyword>
<dbReference type="GeneID" id="28860567"/>
<feature type="domain" description="NmrA-like" evidence="4">
    <location>
        <begin position="3"/>
        <end position="244"/>
    </location>
</feature>
<dbReference type="InterPro" id="IPR036291">
    <property type="entry name" value="NAD(P)-bd_dom_sf"/>
</dbReference>
<sequence length="310" mass="34453">MGVVAVAGGTGGFGKTVVEQLALSGKHDIVVFSRTAPAEQAKDGPKFISADYTNLDSLIKILESQNIDTVISTIGLHNEATEKAQLNLIEAAKRSSKTKRFIPSEFGAMNTPEFAKIEPYANVWLRAADALKASGLEYTRFINGFFLDYWGMPYIKTYMPMYKFAFDMENHKASIPGTGNEPLTVTYTVDVSRFIVRALDDKDWPEFSIVAGSDITLNEALAKVEKVRGKKFNVTYDSEEKLKNNQSTVLLGYEGVAPDEVQWLDSMFGRMIIGGWLSMPKENRISEKHPDIIPLTVDELLAKYWGAKSN</sequence>